<dbReference type="KEGG" id="sfd:USDA257_c50370"/>
<evidence type="ECO:0000313" key="2">
    <source>
        <dbReference type="Proteomes" id="UP000006180"/>
    </source>
</evidence>
<accession>I3XCF8</accession>
<sequence>MRNCRPRAAFSHPAIYNVVRRFGGTKVAAGGMSFLESAPT</sequence>
<dbReference type="PATRIC" id="fig|1185652.3.peg.5227"/>
<dbReference type="Proteomes" id="UP000006180">
    <property type="component" value="Chromosome"/>
</dbReference>
<reference evidence="1 2" key="1">
    <citation type="journal article" date="2012" name="J. Bacteriol.">
        <title>Complete genome sequence of the broad-host-range strain Sinorhizobium fredii USDA257.</title>
        <authorList>
            <person name="Schuldes J."/>
            <person name="Rodriguez Orbegoso M."/>
            <person name="Schmeisser C."/>
            <person name="Krishnan H.B."/>
            <person name="Daniel R."/>
            <person name="Streit W.R."/>
        </authorList>
    </citation>
    <scope>NUCLEOTIDE SEQUENCE [LARGE SCALE GENOMIC DNA]</scope>
    <source>
        <strain evidence="1 2">USDA 257</strain>
    </source>
</reference>
<evidence type="ECO:0000313" key="1">
    <source>
        <dbReference type="EMBL" id="AFL53564.1"/>
    </source>
</evidence>
<dbReference type="STRING" id="1185652.USDA257_c50370"/>
<name>I3XCF8_SINF2</name>
<dbReference type="HOGENOM" id="CLU_3296573_0_0_5"/>
<dbReference type="AlphaFoldDB" id="I3XCF8"/>
<proteinExistence type="predicted"/>
<dbReference type="EMBL" id="CP003563">
    <property type="protein sequence ID" value="AFL53564.1"/>
    <property type="molecule type" value="Genomic_DNA"/>
</dbReference>
<gene>
    <name evidence="1" type="ORF">USDA257_c50370</name>
</gene>
<organism evidence="1 2">
    <name type="scientific">Sinorhizobium fredii (strain USDA 257)</name>
    <dbReference type="NCBI Taxonomy" id="1185652"/>
    <lineage>
        <taxon>Bacteria</taxon>
        <taxon>Pseudomonadati</taxon>
        <taxon>Pseudomonadota</taxon>
        <taxon>Alphaproteobacteria</taxon>
        <taxon>Hyphomicrobiales</taxon>
        <taxon>Rhizobiaceae</taxon>
        <taxon>Sinorhizobium/Ensifer group</taxon>
        <taxon>Sinorhizobium</taxon>
    </lineage>
</organism>
<protein>
    <submittedName>
        <fullName evidence="1">Uncharacterized protein</fullName>
    </submittedName>
</protein>